<comment type="caution">
    <text evidence="1">The sequence shown here is derived from an EMBL/GenBank/DDBJ whole genome shotgun (WGS) entry which is preliminary data.</text>
</comment>
<evidence type="ECO:0000313" key="1">
    <source>
        <dbReference type="EMBL" id="KKL08769.1"/>
    </source>
</evidence>
<sequence length="49" mass="5649">TYGCSLRPQAPKEKIEVYNPKEENRAHHQYLTDRDRSHVNGEKGKVVAV</sequence>
<accession>A0A0F9AGV0</accession>
<gene>
    <name evidence="1" type="ORF">LCGC14_2572570</name>
</gene>
<name>A0A0F9AGV0_9ZZZZ</name>
<feature type="non-terminal residue" evidence="1">
    <location>
        <position position="1"/>
    </location>
</feature>
<organism evidence="1">
    <name type="scientific">marine sediment metagenome</name>
    <dbReference type="NCBI Taxonomy" id="412755"/>
    <lineage>
        <taxon>unclassified sequences</taxon>
        <taxon>metagenomes</taxon>
        <taxon>ecological metagenomes</taxon>
    </lineage>
</organism>
<dbReference type="AlphaFoldDB" id="A0A0F9AGV0"/>
<dbReference type="EMBL" id="LAZR01042746">
    <property type="protein sequence ID" value="KKL08769.1"/>
    <property type="molecule type" value="Genomic_DNA"/>
</dbReference>
<reference evidence="1" key="1">
    <citation type="journal article" date="2015" name="Nature">
        <title>Complex archaea that bridge the gap between prokaryotes and eukaryotes.</title>
        <authorList>
            <person name="Spang A."/>
            <person name="Saw J.H."/>
            <person name="Jorgensen S.L."/>
            <person name="Zaremba-Niedzwiedzka K."/>
            <person name="Martijn J."/>
            <person name="Lind A.E."/>
            <person name="van Eijk R."/>
            <person name="Schleper C."/>
            <person name="Guy L."/>
            <person name="Ettema T.J."/>
        </authorList>
    </citation>
    <scope>NUCLEOTIDE SEQUENCE</scope>
</reference>
<protein>
    <submittedName>
        <fullName evidence="1">Uncharacterized protein</fullName>
    </submittedName>
</protein>
<proteinExistence type="predicted"/>